<keyword evidence="2" id="KW-0812">Transmembrane</keyword>
<sequence>MKGLDRRAKNKYAYAPEHVQSMPPFSVLLVGALLVLLIAVGLPWLYSSRYPETLKSQAADNIRARSSRSEQAVHTHVVRDGRPGPFPGAAAQRVTRQPAPRAPRSIMATVLPIYGIGIGAYVLFTMYKVFGGKERENDMCSSTKNRDSSNQRARRRQDNSCQKGFSLFGQKKKRMKGRINQDDLQKLKEKIAETEQLMQKALADMAATVHNVGAEHELQGQLGRVRTEGGGEGAETNSPSDSEQIKVQNKTADSHGLLRARRGWKDEMGSDATDFSQIATNECQEVRSGVSDDHDTETSREAADSCMEKPDVTCLESEEIIDVEEISSDLECQAVLRQRNVERCPGNQNDMHTEME</sequence>
<dbReference type="OrthoDB" id="10070774at2759"/>
<feature type="compositionally biased region" description="Polar residues" evidence="1">
    <location>
        <begin position="235"/>
        <end position="251"/>
    </location>
</feature>
<dbReference type="InterPro" id="IPR026160">
    <property type="entry name" value="Ric3"/>
</dbReference>
<dbReference type="GO" id="GO:0043025">
    <property type="term" value="C:neuronal cell body"/>
    <property type="evidence" value="ECO:0007669"/>
    <property type="project" value="TreeGrafter"/>
</dbReference>
<feature type="region of interest" description="Disordered" evidence="1">
    <location>
        <begin position="136"/>
        <end position="165"/>
    </location>
</feature>
<dbReference type="AlphaFoldDB" id="A0A8J9VIV6"/>
<keyword evidence="2" id="KW-1133">Transmembrane helix</keyword>
<feature type="compositionally biased region" description="Basic and acidic residues" evidence="1">
    <location>
        <begin position="290"/>
        <end position="305"/>
    </location>
</feature>
<evidence type="ECO:0000256" key="1">
    <source>
        <dbReference type="SAM" id="MobiDB-lite"/>
    </source>
</evidence>
<dbReference type="Pfam" id="PF15361">
    <property type="entry name" value="RIC3"/>
    <property type="match status" value="1"/>
</dbReference>
<evidence type="ECO:0000259" key="3">
    <source>
        <dbReference type="Pfam" id="PF15361"/>
    </source>
</evidence>
<feature type="domain" description="Resistance to inhibitors of cholinesterase protein 3 N-terminal" evidence="3">
    <location>
        <begin position="34"/>
        <end position="202"/>
    </location>
</feature>
<gene>
    <name evidence="4" type="primary">Hypp6098</name>
    <name evidence="4" type="ORF">BLAG_LOCUS4613</name>
</gene>
<dbReference type="GO" id="GO:0045202">
    <property type="term" value="C:synapse"/>
    <property type="evidence" value="ECO:0007669"/>
    <property type="project" value="GOC"/>
</dbReference>
<feature type="compositionally biased region" description="Basic and acidic residues" evidence="1">
    <location>
        <begin position="136"/>
        <end position="149"/>
    </location>
</feature>
<name>A0A8J9VIV6_BRALA</name>
<dbReference type="GO" id="GO:0034394">
    <property type="term" value="P:protein localization to cell surface"/>
    <property type="evidence" value="ECO:0007669"/>
    <property type="project" value="TreeGrafter"/>
</dbReference>
<keyword evidence="5" id="KW-1185">Reference proteome</keyword>
<dbReference type="InterPro" id="IPR032763">
    <property type="entry name" value="RIC3_N"/>
</dbReference>
<protein>
    <submittedName>
        <fullName evidence="4">Hypp6098 protein</fullName>
    </submittedName>
</protein>
<dbReference type="PANTHER" id="PTHR21723">
    <property type="entry name" value="RESISTANCE TO INHIBITORS OF CHOLINESTERASE PROTEIN 3 RIC3"/>
    <property type="match status" value="1"/>
</dbReference>
<dbReference type="EMBL" id="OV696696">
    <property type="protein sequence ID" value="CAH1240781.1"/>
    <property type="molecule type" value="Genomic_DNA"/>
</dbReference>
<dbReference type="Proteomes" id="UP000838412">
    <property type="component" value="Chromosome 11"/>
</dbReference>
<dbReference type="PANTHER" id="PTHR21723:SF2">
    <property type="entry name" value="RESISTANCE TO INHIBITORS OF CHOLINESTERASE PROTEIN 3 N-TERMINAL DOMAIN-CONTAINING PROTEIN"/>
    <property type="match status" value="1"/>
</dbReference>
<organism evidence="4 5">
    <name type="scientific">Branchiostoma lanceolatum</name>
    <name type="common">Common lancelet</name>
    <name type="synonym">Amphioxus lanceolatum</name>
    <dbReference type="NCBI Taxonomy" id="7740"/>
    <lineage>
        <taxon>Eukaryota</taxon>
        <taxon>Metazoa</taxon>
        <taxon>Chordata</taxon>
        <taxon>Cephalochordata</taxon>
        <taxon>Leptocardii</taxon>
        <taxon>Amphioxiformes</taxon>
        <taxon>Branchiostomatidae</taxon>
        <taxon>Branchiostoma</taxon>
    </lineage>
</organism>
<dbReference type="OMA" id="WLYSSRY"/>
<evidence type="ECO:0000313" key="5">
    <source>
        <dbReference type="Proteomes" id="UP000838412"/>
    </source>
</evidence>
<evidence type="ECO:0000313" key="4">
    <source>
        <dbReference type="EMBL" id="CAH1240781.1"/>
    </source>
</evidence>
<feature type="compositionally biased region" description="Basic and acidic residues" evidence="1">
    <location>
        <begin position="67"/>
        <end position="82"/>
    </location>
</feature>
<dbReference type="GO" id="GO:0007271">
    <property type="term" value="P:synaptic transmission, cholinergic"/>
    <property type="evidence" value="ECO:0007669"/>
    <property type="project" value="TreeGrafter"/>
</dbReference>
<evidence type="ECO:0000256" key="2">
    <source>
        <dbReference type="SAM" id="Phobius"/>
    </source>
</evidence>
<proteinExistence type="predicted"/>
<feature type="region of interest" description="Disordered" evidence="1">
    <location>
        <begin position="225"/>
        <end position="254"/>
    </location>
</feature>
<feature type="region of interest" description="Disordered" evidence="1">
    <location>
        <begin position="65"/>
        <end position="101"/>
    </location>
</feature>
<feature type="transmembrane region" description="Helical" evidence="2">
    <location>
        <begin position="21"/>
        <end position="46"/>
    </location>
</feature>
<feature type="region of interest" description="Disordered" evidence="1">
    <location>
        <begin position="286"/>
        <end position="305"/>
    </location>
</feature>
<reference evidence="4" key="1">
    <citation type="submission" date="2022-01" db="EMBL/GenBank/DDBJ databases">
        <authorList>
            <person name="Braso-Vives M."/>
        </authorList>
    </citation>
    <scope>NUCLEOTIDE SEQUENCE</scope>
</reference>
<keyword evidence="2" id="KW-0472">Membrane</keyword>
<feature type="transmembrane region" description="Helical" evidence="2">
    <location>
        <begin position="106"/>
        <end position="127"/>
    </location>
</feature>
<accession>A0A8J9VIV6</accession>
<dbReference type="GO" id="GO:0043005">
    <property type="term" value="C:neuron projection"/>
    <property type="evidence" value="ECO:0007669"/>
    <property type="project" value="TreeGrafter"/>
</dbReference>